<feature type="compositionally biased region" description="Low complexity" evidence="2">
    <location>
        <begin position="266"/>
        <end position="277"/>
    </location>
</feature>
<organism evidence="4">
    <name type="scientific">Triticum urartu</name>
    <name type="common">Red wild einkorn</name>
    <name type="synonym">Crithodium urartu</name>
    <dbReference type="NCBI Taxonomy" id="4572"/>
    <lineage>
        <taxon>Eukaryota</taxon>
        <taxon>Viridiplantae</taxon>
        <taxon>Streptophyta</taxon>
        <taxon>Embryophyta</taxon>
        <taxon>Tracheophyta</taxon>
        <taxon>Spermatophyta</taxon>
        <taxon>Magnoliopsida</taxon>
        <taxon>Liliopsida</taxon>
        <taxon>Poales</taxon>
        <taxon>Poaceae</taxon>
        <taxon>BOP clade</taxon>
        <taxon>Pooideae</taxon>
        <taxon>Triticodae</taxon>
        <taxon>Triticeae</taxon>
        <taxon>Triticinae</taxon>
        <taxon>Triticum</taxon>
    </lineage>
</organism>
<proteinExistence type="inferred from homology"/>
<dbReference type="InterPro" id="IPR045168">
    <property type="entry name" value="YTH_prot"/>
</dbReference>
<dbReference type="EMBL" id="KD196001">
    <property type="protein sequence ID" value="EMS53311.1"/>
    <property type="molecule type" value="Genomic_DNA"/>
</dbReference>
<feature type="region of interest" description="Disordered" evidence="2">
    <location>
        <begin position="223"/>
        <end position="309"/>
    </location>
</feature>
<dbReference type="GO" id="GO:0003729">
    <property type="term" value="F:mRNA binding"/>
    <property type="evidence" value="ECO:0007669"/>
    <property type="project" value="UniProtKB-UniRule"/>
</dbReference>
<protein>
    <recommendedName>
        <fullName evidence="1">YTH domain-containing family protein</fullName>
    </recommendedName>
</protein>
<feature type="region of interest" description="Disordered" evidence="2">
    <location>
        <begin position="597"/>
        <end position="644"/>
    </location>
</feature>
<dbReference type="PANTHER" id="PTHR12357:SF67">
    <property type="entry name" value="YTH DOMAIN-CONTAINING FAMILY PROTEIN"/>
    <property type="match status" value="1"/>
</dbReference>
<dbReference type="Pfam" id="PF04146">
    <property type="entry name" value="YTH"/>
    <property type="match status" value="1"/>
</dbReference>
<evidence type="ECO:0000259" key="3">
    <source>
        <dbReference type="PROSITE" id="PS50882"/>
    </source>
</evidence>
<sequence length="671" mass="73211">MTTPTPSVSTSCPSAKDYFCPRLCQFPLTALAAEATNLLQKLSLDAKTEAIDAPAAKEKASGGLGGKLNGVAATRNPRASEQWANPQDYSDASMYYGAYPAAYYCAGWGDYSMYLNQDGVETPTAVSITPPTSQGFWQLQLTGPLWIDTSNIGFQGAYGDMYCYPQYGHDGQMYGSQQYQYPSSYHQPQNTASKPQYKSKTDKLAPSKDISSTVADPLHAVASAPKATANSVDEVKGLKKTSTPLNPSGNNGSYLNQSSRPAYPWYGGQIYQGKQQKPSSGNPTSTDSNPKSKVQSKNQNTQPLPPLMSLPNSPVASMYAANGMYNSNAYGGFWYGSQFYGPGMYGGWNNLSDGKYKPRGRTAYGSYGFPNENLDGLNELKRGPRSGLYNNQQGFGPAAVTAVKAQDVSATDGSNAVVQDQYNGSDLADTYENAKFFIIKSYSEDDVHKSIKYNVWASTPNGNKKLDSAYLEAKSVNSPVFLLFSVNTSGQFVGLAEMVGQVDFDKTVEHWQQDKWTGCFPVKWHIVKDIPNNLLKHIILEYNENKPVTNSRDTQEVKLEQGLQVLKIFKDHVSKTSILDDFSFYDNREKIMQERKSQRQQQLKKITSPKLLPTVDNTENDSGNAQESQKPEVTGENKSVVEDNVEAAAVSGVAPKDANPTAASLAVANGC</sequence>
<dbReference type="GO" id="GO:1990247">
    <property type="term" value="F:N6-methyladenosine-containing RNA reader activity"/>
    <property type="evidence" value="ECO:0007669"/>
    <property type="project" value="UniProtKB-UniRule"/>
</dbReference>
<dbReference type="GO" id="GO:0061157">
    <property type="term" value="P:mRNA destabilization"/>
    <property type="evidence" value="ECO:0007669"/>
    <property type="project" value="TreeGrafter"/>
</dbReference>
<dbReference type="OMA" id="LNKEPHG"/>
<feature type="compositionally biased region" description="Polar residues" evidence="2">
    <location>
        <begin position="278"/>
        <end position="302"/>
    </location>
</feature>
<keyword evidence="1" id="KW-0694">RNA-binding</keyword>
<feature type="compositionally biased region" description="Basic and acidic residues" evidence="2">
    <location>
        <begin position="629"/>
        <end position="641"/>
    </location>
</feature>
<dbReference type="Gene3D" id="3.10.590.10">
    <property type="entry name" value="ph1033 like domains"/>
    <property type="match status" value="1"/>
</dbReference>
<dbReference type="eggNOG" id="KOG1901">
    <property type="taxonomic scope" value="Eukaryota"/>
</dbReference>
<evidence type="ECO:0000313" key="4">
    <source>
        <dbReference type="EMBL" id="EMS53311.1"/>
    </source>
</evidence>
<name>M7Z1H4_TRIUA</name>
<dbReference type="PANTHER" id="PTHR12357">
    <property type="entry name" value="YTH YT521-B HOMOLOGY DOMAIN-CONTAINING"/>
    <property type="match status" value="1"/>
</dbReference>
<dbReference type="AlphaFoldDB" id="M7Z1H4"/>
<evidence type="ECO:0000256" key="2">
    <source>
        <dbReference type="SAM" id="MobiDB-lite"/>
    </source>
</evidence>
<dbReference type="CDD" id="cd21134">
    <property type="entry name" value="YTH"/>
    <property type="match status" value="1"/>
</dbReference>
<accession>M7Z1H4</accession>
<feature type="domain" description="YTH" evidence="3">
    <location>
        <begin position="434"/>
        <end position="569"/>
    </location>
</feature>
<dbReference type="PROSITE" id="PS50882">
    <property type="entry name" value="YTH"/>
    <property type="match status" value="1"/>
</dbReference>
<dbReference type="SMR" id="M7Z1H4"/>
<comment type="function">
    <text evidence="1">Specifically recognizes and binds N6-methyladenosine (m6A)-containing RNAs, and regulates mRNA stability. M6A is a modification present at internal sites of mRNAs and some non-coding RNAs and plays a role in mRNA stability and processing.</text>
</comment>
<dbReference type="InterPro" id="IPR007275">
    <property type="entry name" value="YTH_domain"/>
</dbReference>
<feature type="region of interest" description="Disordered" evidence="2">
    <location>
        <begin position="178"/>
        <end position="208"/>
    </location>
</feature>
<dbReference type="STRING" id="4572.M7Z1H4"/>
<comment type="similarity">
    <text evidence="1">Belongs to the YTHDF family.</text>
</comment>
<feature type="compositionally biased region" description="Polar residues" evidence="2">
    <location>
        <begin position="615"/>
        <end position="628"/>
    </location>
</feature>
<gene>
    <name evidence="4" type="ORF">TRIUR3_19652</name>
</gene>
<evidence type="ECO:0000256" key="1">
    <source>
        <dbReference type="RuleBase" id="RU369095"/>
    </source>
</evidence>
<feature type="compositionally biased region" description="Low complexity" evidence="2">
    <location>
        <begin position="178"/>
        <end position="189"/>
    </location>
</feature>
<dbReference type="GO" id="GO:0005737">
    <property type="term" value="C:cytoplasm"/>
    <property type="evidence" value="ECO:0007669"/>
    <property type="project" value="TreeGrafter"/>
</dbReference>
<reference evidence="4" key="1">
    <citation type="journal article" date="2013" name="Nature">
        <title>Draft genome of the wheat A-genome progenitor Triticum urartu.</title>
        <authorList>
            <person name="Ling H.Q."/>
            <person name="Zhao S."/>
            <person name="Liu D."/>
            <person name="Wang J."/>
            <person name="Sun H."/>
            <person name="Zhang C."/>
            <person name="Fan H."/>
            <person name="Li D."/>
            <person name="Dong L."/>
            <person name="Tao Y."/>
            <person name="Gao C."/>
            <person name="Wu H."/>
            <person name="Li Y."/>
            <person name="Cui Y."/>
            <person name="Guo X."/>
            <person name="Zheng S."/>
            <person name="Wang B."/>
            <person name="Yu K."/>
            <person name="Liang Q."/>
            <person name="Yang W."/>
            <person name="Lou X."/>
            <person name="Chen J."/>
            <person name="Feng M."/>
            <person name="Jian J."/>
            <person name="Zhang X."/>
            <person name="Luo G."/>
            <person name="Jiang Y."/>
            <person name="Liu J."/>
            <person name="Wang Z."/>
            <person name="Sha Y."/>
            <person name="Zhang B."/>
            <person name="Wu H."/>
            <person name="Tang D."/>
            <person name="Shen Q."/>
            <person name="Xue P."/>
            <person name="Zou S."/>
            <person name="Wang X."/>
            <person name="Liu X."/>
            <person name="Wang F."/>
            <person name="Yang Y."/>
            <person name="An X."/>
            <person name="Dong Z."/>
            <person name="Zhang K."/>
            <person name="Zhang X."/>
            <person name="Luo M.C."/>
            <person name="Dvorak J."/>
            <person name="Tong Y."/>
            <person name="Wang J."/>
            <person name="Yang H."/>
            <person name="Li Z."/>
            <person name="Wang D."/>
            <person name="Zhang A."/>
            <person name="Wang J."/>
        </authorList>
    </citation>
    <scope>NUCLEOTIDE SEQUENCE</scope>
</reference>
<feature type="compositionally biased region" description="Polar residues" evidence="2">
    <location>
        <begin position="240"/>
        <end position="260"/>
    </location>
</feature>